<evidence type="ECO:0000256" key="18">
    <source>
        <dbReference type="ARBA" id="ARBA00023285"/>
    </source>
</evidence>
<evidence type="ECO:0000313" key="22">
    <source>
        <dbReference type="EMBL" id="QLI05384.1"/>
    </source>
</evidence>
<gene>
    <name evidence="19 22" type="primary">aroB</name>
    <name evidence="22" type="ORF">CINF_0872</name>
</gene>
<keyword evidence="12 19" id="KW-0479">Metal-binding</keyword>
<keyword evidence="13 19" id="KW-0547">Nucleotide-binding</keyword>
<evidence type="ECO:0000256" key="12">
    <source>
        <dbReference type="ARBA" id="ARBA00022723"/>
    </source>
</evidence>
<evidence type="ECO:0000256" key="19">
    <source>
        <dbReference type="HAMAP-Rule" id="MF_00110"/>
    </source>
</evidence>
<dbReference type="PANTHER" id="PTHR43622:SF7">
    <property type="entry name" value="3-DEHYDROQUINATE SYNTHASE, CHLOROPLASTIC"/>
    <property type="match status" value="1"/>
</dbReference>
<evidence type="ECO:0000256" key="4">
    <source>
        <dbReference type="ARBA" id="ARBA00003485"/>
    </source>
</evidence>
<keyword evidence="16 19" id="KW-0057">Aromatic amino acid biosynthesis</keyword>
<dbReference type="Pfam" id="PF24621">
    <property type="entry name" value="DHQS_C"/>
    <property type="match status" value="1"/>
</dbReference>
<feature type="binding site" evidence="19">
    <location>
        <position position="235"/>
    </location>
    <ligand>
        <name>Zn(2+)</name>
        <dbReference type="ChEBI" id="CHEBI:29105"/>
    </ligand>
</feature>
<organism evidence="22 23">
    <name type="scientific">Candidatus Campylobacter infans</name>
    <dbReference type="NCBI Taxonomy" id="2561898"/>
    <lineage>
        <taxon>Bacteria</taxon>
        <taxon>Pseudomonadati</taxon>
        <taxon>Campylobacterota</taxon>
        <taxon>Epsilonproteobacteria</taxon>
        <taxon>Campylobacterales</taxon>
        <taxon>Campylobacteraceae</taxon>
        <taxon>Campylobacter</taxon>
    </lineage>
</organism>
<dbReference type="RefSeq" id="WP_179975880.1">
    <property type="nucleotide sequence ID" value="NZ_CP049075.1"/>
</dbReference>
<dbReference type="UniPathway" id="UPA00053">
    <property type="reaction ID" value="UER00085"/>
</dbReference>
<feature type="domain" description="3-dehydroquinate synthase N-terminal" evidence="20">
    <location>
        <begin position="57"/>
        <end position="169"/>
    </location>
</feature>
<dbReference type="GO" id="GO:0000166">
    <property type="term" value="F:nucleotide binding"/>
    <property type="evidence" value="ECO:0007669"/>
    <property type="project" value="UniProtKB-KW"/>
</dbReference>
<proteinExistence type="inferred from homology"/>
<evidence type="ECO:0000256" key="10">
    <source>
        <dbReference type="ARBA" id="ARBA00022490"/>
    </source>
</evidence>
<name>A0A7H9CMC5_9BACT</name>
<dbReference type="GO" id="GO:0008652">
    <property type="term" value="P:amino acid biosynthetic process"/>
    <property type="evidence" value="ECO:0007669"/>
    <property type="project" value="UniProtKB-KW"/>
</dbReference>
<evidence type="ECO:0000256" key="7">
    <source>
        <dbReference type="ARBA" id="ARBA00005412"/>
    </source>
</evidence>
<evidence type="ECO:0000256" key="13">
    <source>
        <dbReference type="ARBA" id="ARBA00022741"/>
    </source>
</evidence>
<dbReference type="Gene3D" id="1.20.1090.10">
    <property type="entry name" value="Dehydroquinate synthase-like - alpha domain"/>
    <property type="match status" value="1"/>
</dbReference>
<evidence type="ECO:0000256" key="6">
    <source>
        <dbReference type="ARBA" id="ARBA00004661"/>
    </source>
</evidence>
<evidence type="ECO:0000256" key="15">
    <source>
        <dbReference type="ARBA" id="ARBA00023027"/>
    </source>
</evidence>
<dbReference type="GO" id="GO:0003856">
    <property type="term" value="F:3-dehydroquinate synthase activity"/>
    <property type="evidence" value="ECO:0007669"/>
    <property type="project" value="UniProtKB-UniRule"/>
</dbReference>
<dbReference type="EC" id="4.2.3.4" evidence="8 19"/>
<evidence type="ECO:0000256" key="2">
    <source>
        <dbReference type="ARBA" id="ARBA00001911"/>
    </source>
</evidence>
<keyword evidence="18 19" id="KW-0170">Cobalt</keyword>
<comment type="cofactor">
    <cofactor evidence="2 19">
        <name>NAD(+)</name>
        <dbReference type="ChEBI" id="CHEBI:57540"/>
    </cofactor>
</comment>
<feature type="binding site" evidence="19">
    <location>
        <begin position="61"/>
        <end position="66"/>
    </location>
    <ligand>
        <name>NAD(+)</name>
        <dbReference type="ChEBI" id="CHEBI:57540"/>
    </ligand>
</feature>
<evidence type="ECO:0000256" key="1">
    <source>
        <dbReference type="ARBA" id="ARBA00001393"/>
    </source>
</evidence>
<feature type="binding site" evidence="19">
    <location>
        <position position="141"/>
    </location>
    <ligand>
        <name>NAD(+)</name>
        <dbReference type="ChEBI" id="CHEBI:57540"/>
    </ligand>
</feature>
<keyword evidence="17 19" id="KW-0456">Lyase</keyword>
<evidence type="ECO:0000259" key="20">
    <source>
        <dbReference type="Pfam" id="PF01761"/>
    </source>
</evidence>
<dbReference type="PIRSF" id="PIRSF001455">
    <property type="entry name" value="DHQ_synth"/>
    <property type="match status" value="1"/>
</dbReference>
<dbReference type="SUPFAM" id="SSF56796">
    <property type="entry name" value="Dehydroquinate synthase-like"/>
    <property type="match status" value="1"/>
</dbReference>
<keyword evidence="11 19" id="KW-0028">Amino-acid biosynthesis</keyword>
<keyword evidence="14 19" id="KW-0862">Zinc</keyword>
<feature type="binding site" evidence="19">
    <location>
        <begin position="95"/>
        <end position="99"/>
    </location>
    <ligand>
        <name>NAD(+)</name>
        <dbReference type="ChEBI" id="CHEBI:57540"/>
    </ligand>
</feature>
<evidence type="ECO:0000256" key="14">
    <source>
        <dbReference type="ARBA" id="ARBA00022833"/>
    </source>
</evidence>
<evidence type="ECO:0000256" key="17">
    <source>
        <dbReference type="ARBA" id="ARBA00023239"/>
    </source>
</evidence>
<dbReference type="InterPro" id="IPR030963">
    <property type="entry name" value="DHQ_synth_fam"/>
</dbReference>
<dbReference type="Pfam" id="PF01761">
    <property type="entry name" value="DHQ_synthase"/>
    <property type="match status" value="1"/>
</dbReference>
<comment type="similarity">
    <text evidence="7 19">Belongs to the sugar phosphate cyclases superfamily. Dehydroquinate synthase family.</text>
</comment>
<comment type="catalytic activity">
    <reaction evidence="1 19">
        <text>7-phospho-2-dehydro-3-deoxy-D-arabino-heptonate = 3-dehydroquinate + phosphate</text>
        <dbReference type="Rhea" id="RHEA:21968"/>
        <dbReference type="ChEBI" id="CHEBI:32364"/>
        <dbReference type="ChEBI" id="CHEBI:43474"/>
        <dbReference type="ChEBI" id="CHEBI:58394"/>
        <dbReference type="EC" id="4.2.3.4"/>
    </reaction>
</comment>
<dbReference type="GO" id="GO:0009073">
    <property type="term" value="P:aromatic amino acid family biosynthetic process"/>
    <property type="evidence" value="ECO:0007669"/>
    <property type="project" value="UniProtKB-KW"/>
</dbReference>
<dbReference type="InterPro" id="IPR016037">
    <property type="entry name" value="DHQ_synth_AroB"/>
</dbReference>
<evidence type="ECO:0000313" key="23">
    <source>
        <dbReference type="Proteomes" id="UP000509414"/>
    </source>
</evidence>
<dbReference type="KEGG" id="cinf:CINF_0872"/>
<dbReference type="GO" id="GO:0009423">
    <property type="term" value="P:chorismate biosynthetic process"/>
    <property type="evidence" value="ECO:0007669"/>
    <property type="project" value="UniProtKB-UniRule"/>
</dbReference>
<keyword evidence="15 19" id="KW-0520">NAD</keyword>
<comment type="cofactor">
    <cofactor evidence="19">
        <name>Co(2+)</name>
        <dbReference type="ChEBI" id="CHEBI:48828"/>
    </cofactor>
    <cofactor evidence="19">
        <name>Zn(2+)</name>
        <dbReference type="ChEBI" id="CHEBI:29105"/>
    </cofactor>
    <text evidence="19">Binds 1 divalent metal cation per subunit. Can use either Co(2+) or Zn(2+).</text>
</comment>
<feature type="domain" description="3-dehydroquinate synthase C-terminal" evidence="21">
    <location>
        <begin position="171"/>
        <end position="312"/>
    </location>
</feature>
<dbReference type="InterPro" id="IPR050071">
    <property type="entry name" value="Dehydroquinate_synthase"/>
</dbReference>
<dbReference type="Proteomes" id="UP000509414">
    <property type="component" value="Chromosome"/>
</dbReference>
<feature type="binding site" evidence="19">
    <location>
        <position position="252"/>
    </location>
    <ligand>
        <name>Zn(2+)</name>
        <dbReference type="ChEBI" id="CHEBI:29105"/>
    </ligand>
</feature>
<dbReference type="Gene3D" id="3.40.50.1970">
    <property type="match status" value="1"/>
</dbReference>
<dbReference type="InterPro" id="IPR056179">
    <property type="entry name" value="DHQS_C"/>
</dbReference>
<comment type="cofactor">
    <cofactor evidence="3">
        <name>Zn(2+)</name>
        <dbReference type="ChEBI" id="CHEBI:29105"/>
    </cofactor>
</comment>
<dbReference type="GO" id="GO:0046872">
    <property type="term" value="F:metal ion binding"/>
    <property type="evidence" value="ECO:0007669"/>
    <property type="project" value="UniProtKB-KW"/>
</dbReference>
<evidence type="ECO:0000256" key="5">
    <source>
        <dbReference type="ARBA" id="ARBA00004496"/>
    </source>
</evidence>
<dbReference type="EMBL" id="CP049075">
    <property type="protein sequence ID" value="QLI05384.1"/>
    <property type="molecule type" value="Genomic_DNA"/>
</dbReference>
<dbReference type="HAMAP" id="MF_00110">
    <property type="entry name" value="DHQ_synthase"/>
    <property type="match status" value="1"/>
</dbReference>
<evidence type="ECO:0000256" key="16">
    <source>
        <dbReference type="ARBA" id="ARBA00023141"/>
    </source>
</evidence>
<evidence type="ECO:0000256" key="3">
    <source>
        <dbReference type="ARBA" id="ARBA00001947"/>
    </source>
</evidence>
<comment type="function">
    <text evidence="4 19">Catalyzes the conversion of 3-deoxy-D-arabino-heptulosonate 7-phosphate (DAHP) to dehydroquinate (DHQ).</text>
</comment>
<dbReference type="AlphaFoldDB" id="A0A7H9CMC5"/>
<comment type="subcellular location">
    <subcellularLocation>
        <location evidence="5 19">Cytoplasm</location>
    </subcellularLocation>
</comment>
<dbReference type="FunFam" id="3.40.50.1970:FF:000007">
    <property type="entry name" value="Pentafunctional AROM polypeptide"/>
    <property type="match status" value="1"/>
</dbReference>
<feature type="binding site" evidence="19">
    <location>
        <begin position="119"/>
        <end position="120"/>
    </location>
    <ligand>
        <name>NAD(+)</name>
        <dbReference type="ChEBI" id="CHEBI:57540"/>
    </ligand>
</feature>
<keyword evidence="10 19" id="KW-0963">Cytoplasm</keyword>
<sequence length="348" mass="38350">MQEIKINLKDNSYSVFIGDLKNLEFGSKVAILSNQKVAGLHLKTLLERIKAPQISIISVPDGEAYKNLKTIEQILEQMFCSYLDRKSTLIALGGGVISDMGGFAASIYERGIDFINIPTTLLACVDASVGGKTGVNNAFGKNLIGSFYQPRAVYCDSAFLATLPSRELRAGMAEVIKMAVMFDKDFFDYLVNFDLSGDLAGFYDEIINKCVRLKASVVAQDEKENGVRAVLNYGHTFAHVIERQSGYGEFLHGEAVGMGIIMANELALRLNLLSLDDANKIKACLARFNLALNYKIKDANAFYNAFYLDKKSANNKIKFILPNGKIGSYCLRDDIDKSVVLDVLQGLK</sequence>
<keyword evidence="23" id="KW-1185">Reference proteome</keyword>
<dbReference type="PANTHER" id="PTHR43622">
    <property type="entry name" value="3-DEHYDROQUINATE SYNTHASE"/>
    <property type="match status" value="1"/>
</dbReference>
<dbReference type="NCBIfam" id="TIGR01357">
    <property type="entry name" value="aroB"/>
    <property type="match status" value="1"/>
</dbReference>
<evidence type="ECO:0000259" key="21">
    <source>
        <dbReference type="Pfam" id="PF24621"/>
    </source>
</evidence>
<comment type="pathway">
    <text evidence="6 19">Metabolic intermediate biosynthesis; chorismate biosynthesis; chorismate from D-erythrose 4-phosphate and phosphoenolpyruvate: step 2/7.</text>
</comment>
<dbReference type="GO" id="GO:0005737">
    <property type="term" value="C:cytoplasm"/>
    <property type="evidence" value="ECO:0007669"/>
    <property type="project" value="UniProtKB-SubCell"/>
</dbReference>
<feature type="binding site" evidence="19">
    <location>
        <begin position="159"/>
        <end position="162"/>
    </location>
    <ligand>
        <name>NAD(+)</name>
        <dbReference type="ChEBI" id="CHEBI:57540"/>
    </ligand>
</feature>
<evidence type="ECO:0000256" key="11">
    <source>
        <dbReference type="ARBA" id="ARBA00022605"/>
    </source>
</evidence>
<feature type="binding site" evidence="19">
    <location>
        <position position="174"/>
    </location>
    <ligand>
        <name>Zn(2+)</name>
        <dbReference type="ChEBI" id="CHEBI:29105"/>
    </ligand>
</feature>
<reference evidence="22 23" key="1">
    <citation type="submission" date="2020-02" db="EMBL/GenBank/DDBJ databases">
        <title>Complete genome sequence of the novel Campylobacter species Candidatus Campylobacter infans.</title>
        <authorList>
            <person name="Duim B."/>
            <person name="Zomer A."/>
            <person name="van der Graaf L."/>
            <person name="Wagenaar J."/>
        </authorList>
    </citation>
    <scope>NUCLEOTIDE SEQUENCE [LARGE SCALE GENOMIC DNA]</scope>
    <source>
        <strain evidence="22 23">19S00001</strain>
    </source>
</reference>
<feature type="binding site" evidence="19">
    <location>
        <position position="132"/>
    </location>
    <ligand>
        <name>NAD(+)</name>
        <dbReference type="ChEBI" id="CHEBI:57540"/>
    </ligand>
</feature>
<dbReference type="CDD" id="cd08195">
    <property type="entry name" value="DHQS"/>
    <property type="match status" value="1"/>
</dbReference>
<dbReference type="InterPro" id="IPR030960">
    <property type="entry name" value="DHQS/DOIS_N"/>
</dbReference>
<accession>A0A7H9CMC5</accession>
<evidence type="ECO:0000256" key="9">
    <source>
        <dbReference type="ARBA" id="ARBA00017684"/>
    </source>
</evidence>
<protein>
    <recommendedName>
        <fullName evidence="9 19">3-dehydroquinate synthase</fullName>
        <shortName evidence="19">DHQS</shortName>
        <ecNumber evidence="8 19">4.2.3.4</ecNumber>
    </recommendedName>
</protein>
<evidence type="ECO:0000256" key="8">
    <source>
        <dbReference type="ARBA" id="ARBA00013031"/>
    </source>
</evidence>